<protein>
    <submittedName>
        <fullName evidence="2">Uncharacterized protein</fullName>
    </submittedName>
</protein>
<reference evidence="2" key="1">
    <citation type="submission" date="2022-10" db="EMBL/GenBank/DDBJ databases">
        <title>Adaptive evolution leads to modifications in subtelomeric GC content in a zoonotic Cryptosporidium species.</title>
        <authorList>
            <person name="Li J."/>
            <person name="Feng Y."/>
            <person name="Xiao L."/>
        </authorList>
    </citation>
    <scope>NUCLEOTIDE SEQUENCE</scope>
    <source>
        <strain evidence="2">33844</strain>
    </source>
</reference>
<dbReference type="Proteomes" id="UP001067231">
    <property type="component" value="Unassembled WGS sequence"/>
</dbReference>
<keyword evidence="1" id="KW-1133">Transmembrane helix</keyword>
<accession>A0A9D5DLU0</accession>
<evidence type="ECO:0000256" key="1">
    <source>
        <dbReference type="SAM" id="Phobius"/>
    </source>
</evidence>
<dbReference type="AlphaFoldDB" id="A0A9D5DLU0"/>
<feature type="transmembrane region" description="Helical" evidence="1">
    <location>
        <begin position="221"/>
        <end position="239"/>
    </location>
</feature>
<keyword evidence="1" id="KW-0472">Membrane</keyword>
<keyword evidence="1" id="KW-0812">Transmembrane</keyword>
<dbReference type="OrthoDB" id="343174at2759"/>
<gene>
    <name evidence="2" type="ORF">OJ253_2356</name>
</gene>
<proteinExistence type="predicted"/>
<name>A0A9D5DLU0_9CRYT</name>
<sequence>MSKFDDQHRVDYLGLCLLSDLSLRISHFINDCPTSIKLRFSSYIDKIASSAIYKVDNTLKRLKWMAEYTIFLKKEYGGRLLIIFLVRSADINLNIEIILSELKFLIEAMYASKITGGDHCDTRLYKNNFCESSYFVNITEFIFNEPKLVKKHVGVLIEKINNKKVDFLCLLADRIRASLNDSLKTILSNFEDLKVLEVKSAVLKSKSHILFRDATRDSSNVINSILASTVIIAVVLFLLK</sequence>
<dbReference type="EMBL" id="JAPCXC010000058">
    <property type="protein sequence ID" value="KAJ1607455.1"/>
    <property type="molecule type" value="Genomic_DNA"/>
</dbReference>
<evidence type="ECO:0000313" key="2">
    <source>
        <dbReference type="EMBL" id="KAJ1607455.1"/>
    </source>
</evidence>
<organism evidence="2">
    <name type="scientific">Cryptosporidium canis</name>
    <dbReference type="NCBI Taxonomy" id="195482"/>
    <lineage>
        <taxon>Eukaryota</taxon>
        <taxon>Sar</taxon>
        <taxon>Alveolata</taxon>
        <taxon>Apicomplexa</taxon>
        <taxon>Conoidasida</taxon>
        <taxon>Coccidia</taxon>
        <taxon>Eucoccidiorida</taxon>
        <taxon>Eimeriorina</taxon>
        <taxon>Cryptosporidiidae</taxon>
        <taxon>Cryptosporidium</taxon>
    </lineage>
</organism>
<comment type="caution">
    <text evidence="2">The sequence shown here is derived from an EMBL/GenBank/DDBJ whole genome shotgun (WGS) entry which is preliminary data.</text>
</comment>